<feature type="domain" description="Flagellar basal body rod protein N-terminal" evidence="5">
    <location>
        <begin position="7"/>
        <end position="37"/>
    </location>
</feature>
<comment type="caution">
    <text evidence="8">The sequence shown here is derived from an EMBL/GenBank/DDBJ whole genome shotgun (WGS) entry which is preliminary data.</text>
</comment>
<gene>
    <name evidence="8" type="ORF">NOG11_08890</name>
</gene>
<reference evidence="8" key="1">
    <citation type="submission" date="2022-07" db="EMBL/GenBank/DDBJ databases">
        <title>Parvularcula maris sp. nov., an algicidal bacterium isolated from seawater.</title>
        <authorList>
            <person name="Li F."/>
        </authorList>
    </citation>
    <scope>NUCLEOTIDE SEQUENCE</scope>
    <source>
        <strain evidence="8">BGMRC 0090</strain>
    </source>
</reference>
<proteinExistence type="inferred from homology"/>
<evidence type="ECO:0000259" key="6">
    <source>
        <dbReference type="Pfam" id="PF06429"/>
    </source>
</evidence>
<dbReference type="Proteomes" id="UP001142610">
    <property type="component" value="Unassembled WGS sequence"/>
</dbReference>
<evidence type="ECO:0000256" key="2">
    <source>
        <dbReference type="ARBA" id="ARBA00009677"/>
    </source>
</evidence>
<dbReference type="GO" id="GO:0009424">
    <property type="term" value="C:bacterial-type flagellum hook"/>
    <property type="evidence" value="ECO:0007669"/>
    <property type="project" value="TreeGrafter"/>
</dbReference>
<dbReference type="NCBIfam" id="TIGR03506">
    <property type="entry name" value="FlgEFG_subfam"/>
    <property type="match status" value="1"/>
</dbReference>
<dbReference type="InterPro" id="IPR010930">
    <property type="entry name" value="Flg_bb/hook_C_dom"/>
</dbReference>
<keyword evidence="3 4" id="KW-0975">Bacterial flagellum</keyword>
<comment type="function">
    <text evidence="4">A flexible structure which links the flagellar filament to the drive apparatus in the basal body.</text>
</comment>
<dbReference type="RefSeq" id="WP_256619399.1">
    <property type="nucleotide sequence ID" value="NZ_JANIBC010000005.1"/>
</dbReference>
<dbReference type="Pfam" id="PF00460">
    <property type="entry name" value="Flg_bb_rod"/>
    <property type="match status" value="1"/>
</dbReference>
<dbReference type="InterPro" id="IPR053967">
    <property type="entry name" value="LlgE_F_G-like_D1"/>
</dbReference>
<comment type="similarity">
    <text evidence="2 4">Belongs to the flagella basal body rod proteins family.</text>
</comment>
<dbReference type="InterPro" id="IPR001444">
    <property type="entry name" value="Flag_bb_rod_N"/>
</dbReference>
<evidence type="ECO:0000259" key="7">
    <source>
        <dbReference type="Pfam" id="PF22692"/>
    </source>
</evidence>
<evidence type="ECO:0000256" key="1">
    <source>
        <dbReference type="ARBA" id="ARBA00004117"/>
    </source>
</evidence>
<sequence length="433" mass="43928">MSIGSALQTGVNGLRAQATKLATISDNIANSSTVGYKRSTAQFSTLVVNGAGGGSYTAGGVTTQIRTEVSRAGTILGSDTNTDLAIAGRGFFAVASQPDGTGSAVTRAGSFRADQFGNLRNDGGYYLQGFALNADGTYANGAPSLTTFDSMETVNIASIQGSARPTTELNYAGNIPAGAAGPFQASVQYFDEFGGNQTMTLNWVPNGAPGSNIWDLQIFDGTTAGPQITTIAGIDFTGGTGFTAGTPDFPAGAPAAGPGYTVTGWDEATGSVTIQLPGPAAQEITIALGDQGGLNGITQFGGDFTPQTNVDGSALGKLQQVDIEEDGTLVAIFDNGEVRPVYQIPIADVVNPEGLTAVDGNAFTLSANSGDLRVAVAGSANTGTISAGALEGANVDVAQELTALIETQRAYSSNATVVQTADEMLEEVSRLGR</sequence>
<keyword evidence="8" id="KW-0282">Flagellum</keyword>
<keyword evidence="8" id="KW-0966">Cell projection</keyword>
<dbReference type="Pfam" id="PF22692">
    <property type="entry name" value="LlgE_F_G_D1"/>
    <property type="match status" value="1"/>
</dbReference>
<dbReference type="SUPFAM" id="SSF117143">
    <property type="entry name" value="Flagellar hook protein flgE"/>
    <property type="match status" value="1"/>
</dbReference>
<feature type="domain" description="Flagellar hook protein FlgE/F/G-like D1" evidence="7">
    <location>
        <begin position="85"/>
        <end position="129"/>
    </location>
</feature>
<dbReference type="PANTHER" id="PTHR30435:SF1">
    <property type="entry name" value="FLAGELLAR HOOK PROTEIN FLGE"/>
    <property type="match status" value="1"/>
</dbReference>
<comment type="subcellular location">
    <subcellularLocation>
        <location evidence="1 4">Bacterial flagellum basal body</location>
    </subcellularLocation>
</comment>
<dbReference type="PANTHER" id="PTHR30435">
    <property type="entry name" value="FLAGELLAR PROTEIN"/>
    <property type="match status" value="1"/>
</dbReference>
<organism evidence="8 9">
    <name type="scientific">Parvularcula maris</name>
    <dbReference type="NCBI Taxonomy" id="2965077"/>
    <lineage>
        <taxon>Bacteria</taxon>
        <taxon>Pseudomonadati</taxon>
        <taxon>Pseudomonadota</taxon>
        <taxon>Alphaproteobacteria</taxon>
        <taxon>Parvularculales</taxon>
        <taxon>Parvularculaceae</taxon>
        <taxon>Parvularcula</taxon>
    </lineage>
</organism>
<protein>
    <recommendedName>
        <fullName evidence="4">Flagellar hook protein FlgE</fullName>
    </recommendedName>
</protein>
<dbReference type="GO" id="GO:0005829">
    <property type="term" value="C:cytosol"/>
    <property type="evidence" value="ECO:0007669"/>
    <property type="project" value="TreeGrafter"/>
</dbReference>
<evidence type="ECO:0000313" key="9">
    <source>
        <dbReference type="Proteomes" id="UP001142610"/>
    </source>
</evidence>
<evidence type="ECO:0000313" key="8">
    <source>
        <dbReference type="EMBL" id="MCQ8185511.1"/>
    </source>
</evidence>
<accession>A0A9X2L9C8</accession>
<dbReference type="InterPro" id="IPR020013">
    <property type="entry name" value="Flagellar_FlgE/F/G"/>
</dbReference>
<dbReference type="GO" id="GO:0009425">
    <property type="term" value="C:bacterial-type flagellum basal body"/>
    <property type="evidence" value="ECO:0007669"/>
    <property type="project" value="UniProtKB-SubCell"/>
</dbReference>
<dbReference type="InterPro" id="IPR037925">
    <property type="entry name" value="FlgE/F/G-like"/>
</dbReference>
<dbReference type="GO" id="GO:0071978">
    <property type="term" value="P:bacterial-type flagellum-dependent swarming motility"/>
    <property type="evidence" value="ECO:0007669"/>
    <property type="project" value="TreeGrafter"/>
</dbReference>
<evidence type="ECO:0000256" key="4">
    <source>
        <dbReference type="RuleBase" id="RU362116"/>
    </source>
</evidence>
<dbReference type="AlphaFoldDB" id="A0A9X2L9C8"/>
<evidence type="ECO:0000256" key="3">
    <source>
        <dbReference type="ARBA" id="ARBA00023143"/>
    </source>
</evidence>
<dbReference type="EMBL" id="JANIBC010000005">
    <property type="protein sequence ID" value="MCQ8185511.1"/>
    <property type="molecule type" value="Genomic_DNA"/>
</dbReference>
<keyword evidence="9" id="KW-1185">Reference proteome</keyword>
<evidence type="ECO:0000259" key="5">
    <source>
        <dbReference type="Pfam" id="PF00460"/>
    </source>
</evidence>
<keyword evidence="8" id="KW-0969">Cilium</keyword>
<feature type="domain" description="Flagellar basal-body/hook protein C-terminal" evidence="6">
    <location>
        <begin position="387"/>
        <end position="431"/>
    </location>
</feature>
<dbReference type="Pfam" id="PF06429">
    <property type="entry name" value="Flg_bbr_C"/>
    <property type="match status" value="1"/>
</dbReference>
<name>A0A9X2L9C8_9PROT</name>